<dbReference type="InterPro" id="IPR001216">
    <property type="entry name" value="P-phosphate_BS"/>
</dbReference>
<proteinExistence type="inferred from homology"/>
<evidence type="ECO:0000256" key="5">
    <source>
        <dbReference type="ARBA" id="ARBA00011738"/>
    </source>
</evidence>
<evidence type="ECO:0000256" key="1">
    <source>
        <dbReference type="ARBA" id="ARBA00001933"/>
    </source>
</evidence>
<name>A0A7Y9G7S3_9ACTN</name>
<evidence type="ECO:0000313" key="12">
    <source>
        <dbReference type="Proteomes" id="UP000591272"/>
    </source>
</evidence>
<dbReference type="CDD" id="cd01561">
    <property type="entry name" value="CBS_like"/>
    <property type="match status" value="1"/>
</dbReference>
<keyword evidence="12" id="KW-1185">Reference proteome</keyword>
<evidence type="ECO:0000256" key="2">
    <source>
        <dbReference type="ARBA" id="ARBA00004056"/>
    </source>
</evidence>
<dbReference type="PANTHER" id="PTHR10314">
    <property type="entry name" value="CYSTATHIONINE BETA-SYNTHASE"/>
    <property type="match status" value="1"/>
</dbReference>
<evidence type="ECO:0000256" key="6">
    <source>
        <dbReference type="ARBA" id="ARBA00012331"/>
    </source>
</evidence>
<evidence type="ECO:0000256" key="9">
    <source>
        <dbReference type="ARBA" id="ARBA00022898"/>
    </source>
</evidence>
<protein>
    <recommendedName>
        <fullName evidence="7">N-(2-amino-2-carboxyethyl)-L-glutamate synthase</fullName>
        <ecNumber evidence="6">2.5.1.140</ecNumber>
    </recommendedName>
</protein>
<evidence type="ECO:0000259" key="10">
    <source>
        <dbReference type="Pfam" id="PF00291"/>
    </source>
</evidence>
<accession>A0A7Y9G7S3</accession>
<comment type="function">
    <text evidence="2">Catalyzes the synthesis of N-((2S)-2-amino-2-carboxyethyl)-L-glutamate (ACEGA) from O-phospho-L-serine and L-glutamate. Involved in the biosynthesis of L-2,3-diaminopropionic acid (L-Dap), a precursor of staphyloferrin B and antibiotics.</text>
</comment>
<comment type="caution">
    <text evidence="11">The sequence shown here is derived from an EMBL/GenBank/DDBJ whole genome shotgun (WGS) entry which is preliminary data.</text>
</comment>
<evidence type="ECO:0000256" key="7">
    <source>
        <dbReference type="ARBA" id="ARBA00016985"/>
    </source>
</evidence>
<evidence type="ECO:0000256" key="4">
    <source>
        <dbReference type="ARBA" id="ARBA00008519"/>
    </source>
</evidence>
<feature type="domain" description="Tryptophan synthase beta chain-like PALP" evidence="10">
    <location>
        <begin position="9"/>
        <end position="295"/>
    </location>
</feature>
<dbReference type="InterPro" id="IPR001926">
    <property type="entry name" value="TrpB-like_PALP"/>
</dbReference>
<keyword evidence="8 11" id="KW-0808">Transferase</keyword>
<sequence>MIHESVVSCIGRTPIVALRRLFDDPGVEVLAKLEMLNPGGSVKDRPARHIIEEGLRNGAIAPDSHLVESTSGNFGIALAMVCRIYDLALTVVVDPNITATNLQLLRRYGANVDMVSEGDGSGGYLEQRLRRVREIVGAVPGSVWVNQYANRLNWQAHAETTGKEILADVDGPLDCVVMAVSTTGTIHGVARALRVAYPRLRVVAVDAVGSVIFGHPPAPRRVPGIGAGRVPELLCRDEIDDVVLVDDDQAVQGCHELLRSEGILAGGSSGAVVAGLWQLLPRLPRPVRVLTLLPDRGERYLDLLYADAPAEPRFDWSSSPPRRPLSRS</sequence>
<evidence type="ECO:0000313" key="11">
    <source>
        <dbReference type="EMBL" id="NYE11474.1"/>
    </source>
</evidence>
<dbReference type="SUPFAM" id="SSF53686">
    <property type="entry name" value="Tryptophan synthase beta subunit-like PLP-dependent enzymes"/>
    <property type="match status" value="1"/>
</dbReference>
<dbReference type="InterPro" id="IPR023927">
    <property type="entry name" value="SbnA"/>
</dbReference>
<dbReference type="NCBIfam" id="TIGR03945">
    <property type="entry name" value="PLP_SbnA_fam"/>
    <property type="match status" value="1"/>
</dbReference>
<dbReference type="Pfam" id="PF00291">
    <property type="entry name" value="PALP"/>
    <property type="match status" value="1"/>
</dbReference>
<dbReference type="Proteomes" id="UP000591272">
    <property type="component" value="Unassembled WGS sequence"/>
</dbReference>
<dbReference type="AlphaFoldDB" id="A0A7Y9G7S3"/>
<comment type="subunit">
    <text evidence="5">Homodimer.</text>
</comment>
<evidence type="ECO:0000256" key="3">
    <source>
        <dbReference type="ARBA" id="ARBA00004924"/>
    </source>
</evidence>
<evidence type="ECO:0000256" key="8">
    <source>
        <dbReference type="ARBA" id="ARBA00022679"/>
    </source>
</evidence>
<dbReference type="EC" id="2.5.1.140" evidence="6"/>
<comment type="cofactor">
    <cofactor evidence="1">
        <name>pyridoxal 5'-phosphate</name>
        <dbReference type="ChEBI" id="CHEBI:597326"/>
    </cofactor>
</comment>
<organism evidence="11 12">
    <name type="scientific">Actinomadura citrea</name>
    <dbReference type="NCBI Taxonomy" id="46158"/>
    <lineage>
        <taxon>Bacteria</taxon>
        <taxon>Bacillati</taxon>
        <taxon>Actinomycetota</taxon>
        <taxon>Actinomycetes</taxon>
        <taxon>Streptosporangiales</taxon>
        <taxon>Thermomonosporaceae</taxon>
        <taxon>Actinomadura</taxon>
    </lineage>
</organism>
<dbReference type="GO" id="GO:0016765">
    <property type="term" value="F:transferase activity, transferring alkyl or aryl (other than methyl) groups"/>
    <property type="evidence" value="ECO:0007669"/>
    <property type="project" value="UniProtKB-ARBA"/>
</dbReference>
<dbReference type="InterPro" id="IPR050214">
    <property type="entry name" value="Cys_Synth/Cystath_Beta-Synth"/>
</dbReference>
<keyword evidence="9" id="KW-0663">Pyridoxal phosphate</keyword>
<dbReference type="GO" id="GO:0006535">
    <property type="term" value="P:cysteine biosynthetic process from serine"/>
    <property type="evidence" value="ECO:0007669"/>
    <property type="project" value="InterPro"/>
</dbReference>
<dbReference type="PROSITE" id="PS00901">
    <property type="entry name" value="CYS_SYNTHASE"/>
    <property type="match status" value="1"/>
</dbReference>
<dbReference type="Gene3D" id="3.40.50.1100">
    <property type="match status" value="2"/>
</dbReference>
<dbReference type="EMBL" id="JACCBT010000001">
    <property type="protein sequence ID" value="NYE11474.1"/>
    <property type="molecule type" value="Genomic_DNA"/>
</dbReference>
<comment type="pathway">
    <text evidence="3">Siderophore biosynthesis.</text>
</comment>
<comment type="similarity">
    <text evidence="4">Belongs to the cysteine synthase/cystathionine beta-synthase family. SbnA subfamily.</text>
</comment>
<gene>
    <name evidence="11" type="ORF">BJ999_001770</name>
</gene>
<dbReference type="InterPro" id="IPR036052">
    <property type="entry name" value="TrpB-like_PALP_sf"/>
</dbReference>
<reference evidence="11 12" key="1">
    <citation type="submission" date="2020-07" db="EMBL/GenBank/DDBJ databases">
        <title>Sequencing the genomes of 1000 actinobacteria strains.</title>
        <authorList>
            <person name="Klenk H.-P."/>
        </authorList>
    </citation>
    <scope>NUCLEOTIDE SEQUENCE [LARGE SCALE GENOMIC DNA]</scope>
    <source>
        <strain evidence="11 12">DSM 43461</strain>
    </source>
</reference>
<dbReference type="RefSeq" id="WP_229810442.1">
    <property type="nucleotide sequence ID" value="NZ_BMRD01000012.1"/>
</dbReference>